<organism evidence="4 5">
    <name type="scientific">Myxozyma melibiosi</name>
    <dbReference type="NCBI Taxonomy" id="54550"/>
    <lineage>
        <taxon>Eukaryota</taxon>
        <taxon>Fungi</taxon>
        <taxon>Dikarya</taxon>
        <taxon>Ascomycota</taxon>
        <taxon>Saccharomycotina</taxon>
        <taxon>Lipomycetes</taxon>
        <taxon>Lipomycetales</taxon>
        <taxon>Lipomycetaceae</taxon>
        <taxon>Myxozyma</taxon>
    </lineage>
</organism>
<evidence type="ECO:0000256" key="2">
    <source>
        <dbReference type="SAM" id="MobiDB-lite"/>
    </source>
</evidence>
<feature type="compositionally biased region" description="Basic and acidic residues" evidence="2">
    <location>
        <begin position="648"/>
        <end position="657"/>
    </location>
</feature>
<dbReference type="Pfam" id="PF00010">
    <property type="entry name" value="HLH"/>
    <property type="match status" value="1"/>
</dbReference>
<evidence type="ECO:0000256" key="1">
    <source>
        <dbReference type="SAM" id="Coils"/>
    </source>
</evidence>
<protein>
    <recommendedName>
        <fullName evidence="3">BHLH domain-containing protein</fullName>
    </recommendedName>
</protein>
<dbReference type="Proteomes" id="UP001498771">
    <property type="component" value="Unassembled WGS sequence"/>
</dbReference>
<dbReference type="SUPFAM" id="SSF47459">
    <property type="entry name" value="HLH, helix-loop-helix DNA-binding domain"/>
    <property type="match status" value="1"/>
</dbReference>
<feature type="compositionally biased region" description="Low complexity" evidence="2">
    <location>
        <begin position="57"/>
        <end position="115"/>
    </location>
</feature>
<sequence length="657" mass="70817">MSDHSQQQQHDMNSYIDFNGIQLDLSAFDMDTSGALLDFDHQNSDGLLDQSGRFHDQGQGQSQSQQQHQQLDQQLHQQQRQLQQLQMQKQLQQQFQSPMHMQMSQDYQQPQQMDQHAGSQGSSIIPPTPSSIDFKSGVFNSPSGTIDAYSMRDENIFTPLLSPAVTPLEHPISIQKELGYSSNYFSPLTSPALEAQIYPYSSASPGDSSLSGSLSKHRLRTASYSGSSSSPAQKPVTIRQKSSETNLQRSSKRRATAAFAAAASANGANPGDASSSESISPEPLLALPESSMAPPPVPVSKSGTSAALRVDVGATTQQQQQQHRLAPVTPASLMNLSKDRVGSITETAPGRDAADAIIDGVARRRSSVIATSPRSASIERSPSLSASAHSSPAIRPQSRSSARAGSVSSSPVILPKSSGSATMRPIKPARSRSGSVSASPNLQVRISPNLKPLLPEGADDMAMLLASKSNYQNIVEGKHSQLGLSYPEQLSINLTSKRTSHKIAEQGRRNRINNALSELNLLLIDNINLPVSDDDDEESKNQVPQQCSKANTVELAIDYIKKLHTRIDKLKVKLKESNRELEAEREKYSSVASVSSNADVSPVAQISDCAMEGGIDDAAKRQVPALIEKSAVIASSPAENIEDVEMGQESKAEIPRN</sequence>
<feature type="region of interest" description="Disordered" evidence="2">
    <location>
        <begin position="314"/>
        <end position="333"/>
    </location>
</feature>
<dbReference type="RefSeq" id="XP_064766163.1">
    <property type="nucleotide sequence ID" value="XM_064913519.1"/>
</dbReference>
<feature type="region of interest" description="Disordered" evidence="2">
    <location>
        <begin position="202"/>
        <end position="281"/>
    </location>
</feature>
<evidence type="ECO:0000313" key="4">
    <source>
        <dbReference type="EMBL" id="KAK7203130.1"/>
    </source>
</evidence>
<evidence type="ECO:0000259" key="3">
    <source>
        <dbReference type="PROSITE" id="PS50888"/>
    </source>
</evidence>
<accession>A0ABR1EZW9</accession>
<feature type="region of interest" description="Disordered" evidence="2">
    <location>
        <begin position="637"/>
        <end position="657"/>
    </location>
</feature>
<feature type="region of interest" description="Disordered" evidence="2">
    <location>
        <begin position="365"/>
        <end position="443"/>
    </location>
</feature>
<feature type="compositionally biased region" description="Low complexity" evidence="2">
    <location>
        <begin position="381"/>
        <end position="410"/>
    </location>
</feature>
<feature type="compositionally biased region" description="Polar residues" evidence="2">
    <location>
        <begin position="432"/>
        <end position="443"/>
    </location>
</feature>
<name>A0ABR1EZW9_9ASCO</name>
<dbReference type="GeneID" id="90039031"/>
<feature type="domain" description="BHLH" evidence="3">
    <location>
        <begin position="496"/>
        <end position="563"/>
    </location>
</feature>
<feature type="compositionally biased region" description="Polar residues" evidence="2">
    <location>
        <begin position="368"/>
        <end position="380"/>
    </location>
</feature>
<feature type="compositionally biased region" description="Low complexity" evidence="2">
    <location>
        <begin position="202"/>
        <end position="214"/>
    </location>
</feature>
<feature type="compositionally biased region" description="Low complexity" evidence="2">
    <location>
        <begin position="256"/>
        <end position="281"/>
    </location>
</feature>
<keyword evidence="1" id="KW-0175">Coiled coil</keyword>
<dbReference type="SMART" id="SM00353">
    <property type="entry name" value="HLH"/>
    <property type="match status" value="1"/>
</dbReference>
<reference evidence="4 5" key="1">
    <citation type="submission" date="2024-03" db="EMBL/GenBank/DDBJ databases">
        <title>Genome-scale model development and genomic sequencing of the oleaginous clade Lipomyces.</title>
        <authorList>
            <consortium name="Lawrence Berkeley National Laboratory"/>
            <person name="Czajka J.J."/>
            <person name="Han Y."/>
            <person name="Kim J."/>
            <person name="Mondo S.J."/>
            <person name="Hofstad B.A."/>
            <person name="Robles A."/>
            <person name="Haridas S."/>
            <person name="Riley R."/>
            <person name="LaButti K."/>
            <person name="Pangilinan J."/>
            <person name="Andreopoulos W."/>
            <person name="Lipzen A."/>
            <person name="Yan J."/>
            <person name="Wang M."/>
            <person name="Ng V."/>
            <person name="Grigoriev I.V."/>
            <person name="Spatafora J.W."/>
            <person name="Magnuson J.K."/>
            <person name="Baker S.E."/>
            <person name="Pomraning K.R."/>
        </authorList>
    </citation>
    <scope>NUCLEOTIDE SEQUENCE [LARGE SCALE GENOMIC DNA]</scope>
    <source>
        <strain evidence="4 5">Phaff 52-87</strain>
    </source>
</reference>
<dbReference type="InterPro" id="IPR036638">
    <property type="entry name" value="HLH_DNA-bd_sf"/>
</dbReference>
<feature type="region of interest" description="Disordered" evidence="2">
    <location>
        <begin position="47"/>
        <end position="126"/>
    </location>
</feature>
<dbReference type="InterPro" id="IPR011598">
    <property type="entry name" value="bHLH_dom"/>
</dbReference>
<gene>
    <name evidence="4" type="ORF">BZA70DRAFT_283935</name>
</gene>
<evidence type="ECO:0000313" key="5">
    <source>
        <dbReference type="Proteomes" id="UP001498771"/>
    </source>
</evidence>
<dbReference type="EMBL" id="JBBJBU010000013">
    <property type="protein sequence ID" value="KAK7203130.1"/>
    <property type="molecule type" value="Genomic_DNA"/>
</dbReference>
<dbReference type="PROSITE" id="PS50888">
    <property type="entry name" value="BHLH"/>
    <property type="match status" value="1"/>
</dbReference>
<proteinExistence type="predicted"/>
<feature type="coiled-coil region" evidence="1">
    <location>
        <begin position="560"/>
        <end position="591"/>
    </location>
</feature>
<keyword evidence="5" id="KW-1185">Reference proteome</keyword>
<dbReference type="Gene3D" id="4.10.280.10">
    <property type="entry name" value="Helix-loop-helix DNA-binding domain"/>
    <property type="match status" value="1"/>
</dbReference>
<comment type="caution">
    <text evidence="4">The sequence shown here is derived from an EMBL/GenBank/DDBJ whole genome shotgun (WGS) entry which is preliminary data.</text>
</comment>
<feature type="compositionally biased region" description="Polar residues" evidence="2">
    <location>
        <begin position="239"/>
        <end position="249"/>
    </location>
</feature>